<evidence type="ECO:0000256" key="1">
    <source>
        <dbReference type="ARBA" id="ARBA00000491"/>
    </source>
</evidence>
<dbReference type="HAMAP" id="MF_01031">
    <property type="entry name" value="LeuD_type1"/>
    <property type="match status" value="1"/>
</dbReference>
<evidence type="ECO:0000256" key="8">
    <source>
        <dbReference type="ARBA" id="ARBA00023239"/>
    </source>
</evidence>
<evidence type="ECO:0000256" key="10">
    <source>
        <dbReference type="HAMAP-Rule" id="MF_01031"/>
    </source>
</evidence>
<organism evidence="12 13">
    <name type="scientific">Buchnera aphidicola</name>
    <name type="common">Pentalonia nigronervosa</name>
    <dbReference type="NCBI Taxonomy" id="1309793"/>
    <lineage>
        <taxon>Bacteria</taxon>
        <taxon>Pseudomonadati</taxon>
        <taxon>Pseudomonadota</taxon>
        <taxon>Gammaproteobacteria</taxon>
        <taxon>Enterobacterales</taxon>
        <taxon>Erwiniaceae</taxon>
        <taxon>Buchnera</taxon>
    </lineage>
</organism>
<dbReference type="SUPFAM" id="SSF52016">
    <property type="entry name" value="LeuD/IlvD-like"/>
    <property type="match status" value="1"/>
</dbReference>
<name>A0A7H1B060_9GAMM</name>
<dbReference type="AlphaFoldDB" id="A0A7H1B060"/>
<dbReference type="InterPro" id="IPR033940">
    <property type="entry name" value="IPMI_Swivel"/>
</dbReference>
<dbReference type="InterPro" id="IPR050075">
    <property type="entry name" value="LeuD"/>
</dbReference>
<evidence type="ECO:0000313" key="12">
    <source>
        <dbReference type="EMBL" id="QNS02115.1"/>
    </source>
</evidence>
<evidence type="ECO:0000256" key="3">
    <source>
        <dbReference type="ARBA" id="ARBA00004729"/>
    </source>
</evidence>
<dbReference type="NCBIfam" id="TIGR00171">
    <property type="entry name" value="leuD"/>
    <property type="match status" value="1"/>
</dbReference>
<comment type="pathway">
    <text evidence="3 10">Amino-acid biosynthesis; L-leucine biosynthesis; L-leucine from 3-methyl-2-oxobutanoate: step 2/4.</text>
</comment>
<feature type="domain" description="Aconitase A/isopropylmalate dehydratase small subunit swivel" evidence="11">
    <location>
        <begin position="10"/>
        <end position="124"/>
    </location>
</feature>
<dbReference type="InterPro" id="IPR000573">
    <property type="entry name" value="AconitaseA/IPMdHydase_ssu_swvl"/>
</dbReference>
<evidence type="ECO:0000256" key="2">
    <source>
        <dbReference type="ARBA" id="ARBA00002695"/>
    </source>
</evidence>
<dbReference type="CDD" id="cd01577">
    <property type="entry name" value="IPMI_Swivel"/>
    <property type="match status" value="1"/>
</dbReference>
<geneLocation type="plasmid" evidence="12 13">
    <name>pLeu</name>
</geneLocation>
<keyword evidence="9 10" id="KW-0100">Branched-chain amino acid biosynthesis</keyword>
<evidence type="ECO:0000256" key="6">
    <source>
        <dbReference type="ARBA" id="ARBA00022430"/>
    </source>
</evidence>
<dbReference type="GO" id="GO:0003861">
    <property type="term" value="F:3-isopropylmalate dehydratase activity"/>
    <property type="evidence" value="ECO:0007669"/>
    <property type="project" value="UniProtKB-UniRule"/>
</dbReference>
<comment type="similarity">
    <text evidence="4 10">Belongs to the LeuD family. LeuD type 1 subfamily.</text>
</comment>
<protein>
    <recommendedName>
        <fullName evidence="10">3-isopropylmalate dehydratase small subunit</fullName>
        <ecNumber evidence="10">4.2.1.33</ecNumber>
    </recommendedName>
    <alternativeName>
        <fullName evidence="10">Alpha-IPM isomerase</fullName>
        <shortName evidence="10">IPMI</shortName>
    </alternativeName>
    <alternativeName>
        <fullName evidence="10">Isopropylmalate isomerase</fullName>
    </alternativeName>
</protein>
<accession>A0A7H1B060</accession>
<dbReference type="InterPro" id="IPR004431">
    <property type="entry name" value="3-IsopropMal_deHydase_ssu"/>
</dbReference>
<dbReference type="PANTHER" id="PTHR43345">
    <property type="entry name" value="3-ISOPROPYLMALATE DEHYDRATASE SMALL SUBUNIT 2-RELATED-RELATED"/>
    <property type="match status" value="1"/>
</dbReference>
<keyword evidence="8 10" id="KW-0456">Lyase</keyword>
<sequence length="208" mass="24464">MFKNGKSIIGTIAPLNVSNIDTDIIIPKQFLQVIDKRGLGKYLFHNWRYLDKNQLVINEEFILNKEIYRHSNILLTGENFGCGSSREHAVWSLLDYGFRVIIAPSFSDIFYNNSFINKLFLITLKCTEITFLFEYISKNPKINAQIDLSKNKITIHQLKFFFRLDDFYRSCLLDDLDNVDLTLKHSKSIQEYEKNISNFLLKRLEFES</sequence>
<dbReference type="Proteomes" id="UP000516346">
    <property type="component" value="Plasmid pLeu"/>
</dbReference>
<dbReference type="NCBIfam" id="NF002458">
    <property type="entry name" value="PRK01641.1"/>
    <property type="match status" value="1"/>
</dbReference>
<dbReference type="EC" id="4.2.1.33" evidence="10"/>
<dbReference type="InterPro" id="IPR015928">
    <property type="entry name" value="Aconitase/3IPM_dehydase_swvl"/>
</dbReference>
<dbReference type="GO" id="GO:0009316">
    <property type="term" value="C:3-isopropylmalate dehydratase complex"/>
    <property type="evidence" value="ECO:0007669"/>
    <property type="project" value="InterPro"/>
</dbReference>
<evidence type="ECO:0000259" key="11">
    <source>
        <dbReference type="Pfam" id="PF00694"/>
    </source>
</evidence>
<keyword evidence="6 10" id="KW-0432">Leucine biosynthesis</keyword>
<keyword evidence="12" id="KW-0614">Plasmid</keyword>
<evidence type="ECO:0000256" key="9">
    <source>
        <dbReference type="ARBA" id="ARBA00023304"/>
    </source>
</evidence>
<gene>
    <name evidence="10 12" type="primary">leuD</name>
    <name evidence="12" type="ORF">ICW73_02755</name>
</gene>
<dbReference type="Gene3D" id="3.20.19.10">
    <property type="entry name" value="Aconitase, domain 4"/>
    <property type="match status" value="1"/>
</dbReference>
<dbReference type="GO" id="GO:0009098">
    <property type="term" value="P:L-leucine biosynthetic process"/>
    <property type="evidence" value="ECO:0007669"/>
    <property type="project" value="UniProtKB-UniRule"/>
</dbReference>
<dbReference type="EMBL" id="CP061276">
    <property type="protein sequence ID" value="QNS02115.1"/>
    <property type="molecule type" value="Genomic_DNA"/>
</dbReference>
<comment type="function">
    <text evidence="2 10">Catalyzes the isomerization between 2-isopropylmalate and 3-isopropylmalate, via the formation of 2-isopropylmaleate.</text>
</comment>
<evidence type="ECO:0000256" key="7">
    <source>
        <dbReference type="ARBA" id="ARBA00022605"/>
    </source>
</evidence>
<evidence type="ECO:0000256" key="4">
    <source>
        <dbReference type="ARBA" id="ARBA00009845"/>
    </source>
</evidence>
<reference evidence="12 13" key="1">
    <citation type="submission" date="2020-09" db="EMBL/GenBank/DDBJ databases">
        <title>Genome sequence of the banana aphid, Pentalonia nigronervosa Coquerel (Hemiptera: Aphididae) and its symbionts.</title>
        <authorList>
            <person name="Mathers T.C."/>
            <person name="Mugford S.T."/>
            <person name="Hogenhout S.A."/>
            <person name="Tripathi L."/>
        </authorList>
    </citation>
    <scope>NUCLEOTIDE SEQUENCE [LARGE SCALE GENOMIC DNA]</scope>
    <source>
        <strain evidence="12">Ba4</strain>
        <plasmid evidence="12 13">pLeu</plasmid>
    </source>
</reference>
<dbReference type="PANTHER" id="PTHR43345:SF5">
    <property type="entry name" value="3-ISOPROPYLMALATE DEHYDRATASE SMALL SUBUNIT"/>
    <property type="match status" value="1"/>
</dbReference>
<evidence type="ECO:0000256" key="5">
    <source>
        <dbReference type="ARBA" id="ARBA00011271"/>
    </source>
</evidence>
<comment type="subunit">
    <text evidence="5 10">Heterodimer of LeuC and LeuD.</text>
</comment>
<dbReference type="UniPathway" id="UPA00048">
    <property type="reaction ID" value="UER00071"/>
</dbReference>
<dbReference type="FunFam" id="3.20.19.10:FF:000003">
    <property type="entry name" value="3-isopropylmalate dehydratase small subunit"/>
    <property type="match status" value="1"/>
</dbReference>
<evidence type="ECO:0000313" key="13">
    <source>
        <dbReference type="Proteomes" id="UP000516346"/>
    </source>
</evidence>
<dbReference type="Pfam" id="PF00694">
    <property type="entry name" value="Aconitase_C"/>
    <property type="match status" value="1"/>
</dbReference>
<proteinExistence type="inferred from homology"/>
<comment type="catalytic activity">
    <reaction evidence="1 10">
        <text>(2R,3S)-3-isopropylmalate = (2S)-2-isopropylmalate</text>
        <dbReference type="Rhea" id="RHEA:32287"/>
        <dbReference type="ChEBI" id="CHEBI:1178"/>
        <dbReference type="ChEBI" id="CHEBI:35121"/>
        <dbReference type="EC" id="4.2.1.33"/>
    </reaction>
</comment>
<keyword evidence="7 10" id="KW-0028">Amino-acid biosynthesis</keyword>